<proteinExistence type="predicted"/>
<evidence type="ECO:0000256" key="1">
    <source>
        <dbReference type="SAM" id="MobiDB-lite"/>
    </source>
</evidence>
<name>A0A5C5X937_9PLAN</name>
<dbReference type="AlphaFoldDB" id="A0A5C5X937"/>
<evidence type="ECO:0000313" key="3">
    <source>
        <dbReference type="Proteomes" id="UP000317243"/>
    </source>
</evidence>
<sequence>MKFPEYAEQHNLDVEAVKAAIVELGDSVHPNHNLKNIAALDAKFNVKTPGVKADSAEPVSSDSSGDAEPKTPEAPQSDPMAQKLAELEKANAELQGKLASAEEEKRAVQQANRPEVTEADPRINPKQAEREAAERKKMFEVTGEILGSPETVVQTDAKYGTTVSNKKLFRIKVYGNGSRITPGEYLAYGFDEAEAISEIVASAKCPPSMAAASRFMSLGVVEEVPA</sequence>
<dbReference type="EMBL" id="SIHI01000001">
    <property type="protein sequence ID" value="TWT58891.1"/>
    <property type="molecule type" value="Genomic_DNA"/>
</dbReference>
<gene>
    <name evidence="2" type="ORF">KOR42_22780</name>
</gene>
<protein>
    <submittedName>
        <fullName evidence="2">Uncharacterized protein</fullName>
    </submittedName>
</protein>
<comment type="caution">
    <text evidence="2">The sequence shown here is derived from an EMBL/GenBank/DDBJ whole genome shotgun (WGS) entry which is preliminary data.</text>
</comment>
<feature type="compositionally biased region" description="Basic and acidic residues" evidence="1">
    <location>
        <begin position="115"/>
        <end position="134"/>
    </location>
</feature>
<dbReference type="Proteomes" id="UP000317243">
    <property type="component" value="Unassembled WGS sequence"/>
</dbReference>
<dbReference type="RefSeq" id="WP_146509592.1">
    <property type="nucleotide sequence ID" value="NZ_SIHI01000001.1"/>
</dbReference>
<accession>A0A5C5X937</accession>
<feature type="region of interest" description="Disordered" evidence="1">
    <location>
        <begin position="50"/>
        <end position="134"/>
    </location>
</feature>
<keyword evidence="3" id="KW-1185">Reference proteome</keyword>
<reference evidence="2 3" key="1">
    <citation type="submission" date="2019-02" db="EMBL/GenBank/DDBJ databases">
        <title>Deep-cultivation of Planctomycetes and their phenomic and genomic characterization uncovers novel biology.</title>
        <authorList>
            <person name="Wiegand S."/>
            <person name="Jogler M."/>
            <person name="Boedeker C."/>
            <person name="Pinto D."/>
            <person name="Vollmers J."/>
            <person name="Rivas-Marin E."/>
            <person name="Kohn T."/>
            <person name="Peeters S.H."/>
            <person name="Heuer A."/>
            <person name="Rast P."/>
            <person name="Oberbeckmann S."/>
            <person name="Bunk B."/>
            <person name="Jeske O."/>
            <person name="Meyerdierks A."/>
            <person name="Storesund J.E."/>
            <person name="Kallscheuer N."/>
            <person name="Luecker S."/>
            <person name="Lage O.M."/>
            <person name="Pohl T."/>
            <person name="Merkel B.J."/>
            <person name="Hornburger P."/>
            <person name="Mueller R.-W."/>
            <person name="Bruemmer F."/>
            <person name="Labrenz M."/>
            <person name="Spormann A.M."/>
            <person name="Op Den Camp H."/>
            <person name="Overmann J."/>
            <person name="Amann R."/>
            <person name="Jetten M.S.M."/>
            <person name="Mascher T."/>
            <person name="Medema M.H."/>
            <person name="Devos D.P."/>
            <person name="Kaster A.-K."/>
            <person name="Ovreas L."/>
            <person name="Rohde M."/>
            <person name="Galperin M.Y."/>
            <person name="Jogler C."/>
        </authorList>
    </citation>
    <scope>NUCLEOTIDE SEQUENCE [LARGE SCALE GENOMIC DNA]</scope>
    <source>
        <strain evidence="2 3">KOR42</strain>
    </source>
</reference>
<organism evidence="2 3">
    <name type="scientific">Thalassoglobus neptunius</name>
    <dbReference type="NCBI Taxonomy" id="1938619"/>
    <lineage>
        <taxon>Bacteria</taxon>
        <taxon>Pseudomonadati</taxon>
        <taxon>Planctomycetota</taxon>
        <taxon>Planctomycetia</taxon>
        <taxon>Planctomycetales</taxon>
        <taxon>Planctomycetaceae</taxon>
        <taxon>Thalassoglobus</taxon>
    </lineage>
</organism>
<evidence type="ECO:0000313" key="2">
    <source>
        <dbReference type="EMBL" id="TWT58891.1"/>
    </source>
</evidence>